<protein>
    <submittedName>
        <fullName evidence="2">11402_t:CDS:1</fullName>
    </submittedName>
</protein>
<feature type="non-terminal residue" evidence="2">
    <location>
        <position position="223"/>
    </location>
</feature>
<evidence type="ECO:0000313" key="2">
    <source>
        <dbReference type="EMBL" id="CAG8687433.1"/>
    </source>
</evidence>
<dbReference type="EMBL" id="CAJVPQ010006611">
    <property type="protein sequence ID" value="CAG8687433.1"/>
    <property type="molecule type" value="Genomic_DNA"/>
</dbReference>
<evidence type="ECO:0000313" key="3">
    <source>
        <dbReference type="Proteomes" id="UP000789570"/>
    </source>
</evidence>
<keyword evidence="3" id="KW-1185">Reference proteome</keyword>
<name>A0A9N9HL32_9GLOM</name>
<dbReference type="OrthoDB" id="2435997at2759"/>
<dbReference type="AlphaFoldDB" id="A0A9N9HL32"/>
<sequence length="223" mass="25130">MADIKLRLQSYGTLVMTSLESRCNEYISNILYTALRIAEDATKKKFSMRPKYKIIGDKSCGWVDYAIKSNKVLFSIEFVEEALVENSEEYKILRKGLPEVSVPAVNVFKFVVDQQNNVNTKSTENKIIDDCLLKQTLIPELEQCKPDSKTNNTVPEREPDSETLVASLDSAIPLNEKNGQGCSSFPQSEISQNKKNTQFSENSNNSLLSKLCNAFSSFECDEK</sequence>
<gene>
    <name evidence="2" type="ORF">FCALED_LOCUS12777</name>
</gene>
<comment type="caution">
    <text evidence="2">The sequence shown here is derived from an EMBL/GenBank/DDBJ whole genome shotgun (WGS) entry which is preliminary data.</text>
</comment>
<reference evidence="2" key="1">
    <citation type="submission" date="2021-06" db="EMBL/GenBank/DDBJ databases">
        <authorList>
            <person name="Kallberg Y."/>
            <person name="Tangrot J."/>
            <person name="Rosling A."/>
        </authorList>
    </citation>
    <scope>NUCLEOTIDE SEQUENCE</scope>
    <source>
        <strain evidence="2">UK204</strain>
    </source>
</reference>
<feature type="region of interest" description="Disordered" evidence="1">
    <location>
        <begin position="180"/>
        <end position="201"/>
    </location>
</feature>
<proteinExistence type="predicted"/>
<evidence type="ECO:0000256" key="1">
    <source>
        <dbReference type="SAM" id="MobiDB-lite"/>
    </source>
</evidence>
<accession>A0A9N9HL32</accession>
<dbReference type="Proteomes" id="UP000789570">
    <property type="component" value="Unassembled WGS sequence"/>
</dbReference>
<organism evidence="2 3">
    <name type="scientific">Funneliformis caledonium</name>
    <dbReference type="NCBI Taxonomy" id="1117310"/>
    <lineage>
        <taxon>Eukaryota</taxon>
        <taxon>Fungi</taxon>
        <taxon>Fungi incertae sedis</taxon>
        <taxon>Mucoromycota</taxon>
        <taxon>Glomeromycotina</taxon>
        <taxon>Glomeromycetes</taxon>
        <taxon>Glomerales</taxon>
        <taxon>Glomeraceae</taxon>
        <taxon>Funneliformis</taxon>
    </lineage>
</organism>